<dbReference type="PROSITE" id="PS50268">
    <property type="entry name" value="CADHERIN_2"/>
    <property type="match status" value="33"/>
</dbReference>
<dbReference type="SMART" id="SM00181">
    <property type="entry name" value="EGF"/>
    <property type="match status" value="5"/>
</dbReference>
<dbReference type="InterPro" id="IPR000152">
    <property type="entry name" value="EGF-type_Asp/Asn_hydroxyl_site"/>
</dbReference>
<dbReference type="Proteomes" id="UP001652582">
    <property type="component" value="Chromosome 6"/>
</dbReference>
<comment type="caution">
    <text evidence="9">Lacks conserved residue(s) required for the propagation of feature annotation.</text>
</comment>
<feature type="domain" description="Cadherin" evidence="15">
    <location>
        <begin position="829"/>
        <end position="929"/>
    </location>
</feature>
<feature type="domain" description="Cadherin" evidence="15">
    <location>
        <begin position="1312"/>
        <end position="1403"/>
    </location>
</feature>
<feature type="region of interest" description="Disordered" evidence="10">
    <location>
        <begin position="4356"/>
        <end position="4409"/>
    </location>
</feature>
<feature type="compositionally biased region" description="Acidic residues" evidence="10">
    <location>
        <begin position="1283"/>
        <end position="1302"/>
    </location>
</feature>
<evidence type="ECO:0000313" key="17">
    <source>
        <dbReference type="RefSeq" id="XP_052738208.1"/>
    </source>
</evidence>
<feature type="domain" description="Cadherin" evidence="15">
    <location>
        <begin position="2122"/>
        <end position="2223"/>
    </location>
</feature>
<evidence type="ECO:0000256" key="7">
    <source>
        <dbReference type="ARBA" id="ARBA00023157"/>
    </source>
</evidence>
<evidence type="ECO:0000259" key="13">
    <source>
        <dbReference type="PROSITE" id="PS50025"/>
    </source>
</evidence>
<feature type="domain" description="Cadherin" evidence="15">
    <location>
        <begin position="3466"/>
        <end position="3570"/>
    </location>
</feature>
<keyword evidence="9" id="KW-0245">EGF-like domain</keyword>
<feature type="domain" description="Cadherin" evidence="15">
    <location>
        <begin position="273"/>
        <end position="366"/>
    </location>
</feature>
<feature type="domain" description="EGF-like" evidence="14">
    <location>
        <begin position="4024"/>
        <end position="4061"/>
    </location>
</feature>
<evidence type="ECO:0000259" key="14">
    <source>
        <dbReference type="PROSITE" id="PS50026"/>
    </source>
</evidence>
<evidence type="ECO:0000313" key="16">
    <source>
        <dbReference type="Proteomes" id="UP001652582"/>
    </source>
</evidence>
<keyword evidence="4 8" id="KW-0106">Calcium</keyword>
<feature type="domain" description="EGF-like" evidence="14">
    <location>
        <begin position="4063"/>
        <end position="4099"/>
    </location>
</feature>
<feature type="domain" description="Laminin G" evidence="13">
    <location>
        <begin position="3829"/>
        <end position="4019"/>
    </location>
</feature>
<dbReference type="Gene3D" id="2.60.40.60">
    <property type="entry name" value="Cadherins"/>
    <property type="match status" value="34"/>
</dbReference>
<feature type="disulfide bond" evidence="9">
    <location>
        <begin position="4089"/>
        <end position="4098"/>
    </location>
</feature>
<dbReference type="Gene3D" id="2.60.120.200">
    <property type="match status" value="1"/>
</dbReference>
<dbReference type="InterPro" id="IPR018097">
    <property type="entry name" value="EGF_Ca-bd_CS"/>
</dbReference>
<dbReference type="Gene3D" id="2.10.25.10">
    <property type="entry name" value="Laminin"/>
    <property type="match status" value="3"/>
</dbReference>
<dbReference type="RefSeq" id="XP_052738208.1">
    <property type="nucleotide sequence ID" value="XM_052882248.1"/>
</dbReference>
<evidence type="ECO:0000256" key="8">
    <source>
        <dbReference type="PROSITE-ProRule" id="PRU00043"/>
    </source>
</evidence>
<dbReference type="PANTHER" id="PTHR24026">
    <property type="entry name" value="FAT ATYPICAL CADHERIN-RELATED"/>
    <property type="match status" value="1"/>
</dbReference>
<feature type="domain" description="Cadherin" evidence="15">
    <location>
        <begin position="1807"/>
        <end position="1923"/>
    </location>
</feature>
<dbReference type="PROSITE" id="PS50026">
    <property type="entry name" value="EGF_3"/>
    <property type="match status" value="4"/>
</dbReference>
<protein>
    <submittedName>
        <fullName evidence="17">Fat-like cadherin-related tumor suppressor homolog isoform X1</fullName>
    </submittedName>
</protein>
<evidence type="ECO:0000256" key="1">
    <source>
        <dbReference type="ARBA" id="ARBA00004370"/>
    </source>
</evidence>
<dbReference type="SMART" id="SM00179">
    <property type="entry name" value="EGF_CA"/>
    <property type="match status" value="3"/>
</dbReference>
<dbReference type="PROSITE" id="PS50025">
    <property type="entry name" value="LAM_G_DOMAIN"/>
    <property type="match status" value="1"/>
</dbReference>
<dbReference type="CDD" id="cd11304">
    <property type="entry name" value="Cadherin_repeat"/>
    <property type="match status" value="29"/>
</dbReference>
<feature type="domain" description="Cadherin" evidence="15">
    <location>
        <begin position="3256"/>
        <end position="3360"/>
    </location>
</feature>
<feature type="domain" description="Cadherin" evidence="15">
    <location>
        <begin position="473"/>
        <end position="578"/>
    </location>
</feature>
<feature type="transmembrane region" description="Helical" evidence="11">
    <location>
        <begin position="4204"/>
        <end position="4226"/>
    </location>
</feature>
<evidence type="ECO:0000256" key="2">
    <source>
        <dbReference type="ARBA" id="ARBA00022692"/>
    </source>
</evidence>
<feature type="domain" description="Cadherin" evidence="15">
    <location>
        <begin position="3585"/>
        <end position="3674"/>
    </location>
</feature>
<dbReference type="InterPro" id="IPR001881">
    <property type="entry name" value="EGF-like_Ca-bd_dom"/>
</dbReference>
<gene>
    <name evidence="17" type="primary">LOC112052112</name>
</gene>
<dbReference type="SMART" id="SM00282">
    <property type="entry name" value="LamG"/>
    <property type="match status" value="1"/>
</dbReference>
<evidence type="ECO:0000256" key="4">
    <source>
        <dbReference type="ARBA" id="ARBA00022837"/>
    </source>
</evidence>
<keyword evidence="12" id="KW-0732">Signal</keyword>
<feature type="domain" description="Cadherin" evidence="15">
    <location>
        <begin position="2949"/>
        <end position="3048"/>
    </location>
</feature>
<dbReference type="SMART" id="SM00112">
    <property type="entry name" value="CA"/>
    <property type="match status" value="33"/>
</dbReference>
<evidence type="ECO:0000256" key="6">
    <source>
        <dbReference type="ARBA" id="ARBA00023136"/>
    </source>
</evidence>
<keyword evidence="7 9" id="KW-1015">Disulfide bond</keyword>
<dbReference type="InterPro" id="IPR020894">
    <property type="entry name" value="Cadherin_CS"/>
</dbReference>
<dbReference type="InterPro" id="IPR001791">
    <property type="entry name" value="Laminin_G"/>
</dbReference>
<evidence type="ECO:0000256" key="12">
    <source>
        <dbReference type="SAM" id="SignalP"/>
    </source>
</evidence>
<evidence type="ECO:0000256" key="11">
    <source>
        <dbReference type="SAM" id="Phobius"/>
    </source>
</evidence>
<feature type="domain" description="Cadherin" evidence="15">
    <location>
        <begin position="3049"/>
        <end position="3152"/>
    </location>
</feature>
<evidence type="ECO:0000256" key="10">
    <source>
        <dbReference type="SAM" id="MobiDB-lite"/>
    </source>
</evidence>
<dbReference type="SUPFAM" id="SSF57196">
    <property type="entry name" value="EGF/Laminin"/>
    <property type="match status" value="3"/>
</dbReference>
<dbReference type="InterPro" id="IPR000742">
    <property type="entry name" value="EGF"/>
</dbReference>
<dbReference type="SUPFAM" id="SSF49899">
    <property type="entry name" value="Concanavalin A-like lectins/glucanases"/>
    <property type="match status" value="1"/>
</dbReference>
<feature type="chain" id="PRO_5045395523" evidence="12">
    <location>
        <begin position="19"/>
        <end position="4471"/>
    </location>
</feature>
<sequence>MVGARALLLLLALCGARGAGPGPPELRFESALYNVSVPENSPPRTLAAQPPGAAPLGVRLPAAGARVRFRIRHGDRDKFFKAEERVVGDFCFLLLRTRALHGDVLNRERRDAFRLEVRASAALDGRTLEADAAVLVAVADENDLSPLFYPTEYEALVREDAPLHASVARVAAEDADLGLNGEIYYSLAERTDRFAVHPTSGVVTLTRALDAAERAELRLTVLARDRASLLARGEDAPAARAQLVVRVARANLHAPELSARRLPEPSEGAPAEVLAIVRAADRDEGEAGRVAALEIVDGDPHGHFRVRASAQAGEWDVLAHPLLDREAAPRGYNLTLRATDAGRPPRAAYLTLPVALAGRADAAPVFSREVYEARVAETAPPNTPVVRLKVSDRDEDAAHVYIEIVGGNEGGEFAVNADTGVLYTALALDAERKALYTLTVSAVDQGAAAARRQSSAKVQIEVLDANDNDPVFERAQLEVTLAENGAAGAVVARVAARDADSGENGYVSYSLANLQPVPFEVDHFSGAVRTTRVLDYESMRREYALQLRASDWGLPYRRQAEMRLVVRLADVNDNRPQFERVDCVGHLSRALAAGAEIATLSAIDFDAGDVVSYRVAGGNDDGCFALDAATGVLTLACELRDARAETRVLNVTATDGTHFADAASLTLHVAGDGAGALECRDTGAARRLTELLAAAERSNAPLDFAEDFAAPARRGENLHRPEFVDFPVEVKVNESVALGTTLVRLRARDRDAGYGGLLAYAISGGDADSAFRVDPDTGELQVIGYLDRERESEYYLNVTAYDLGRPPRAASRLLPVTVLDVNDNAPRFRASLASTRVAESALNGTVVFLAEATDRDGGEFGRVSYSLAGADGEFCVDRAGGAVAVCAPLDRERRALYELTVRATDGGGRSAEALLRVAVDDVNDNAPRFALAAYSARVREDVPVGTVVAVLEAFDPDLGAGGAVSYSLPDAPDAPDAADASPFSVDATSGTLRTARRLDFEERQVYGVTVRATDGGRPALWAEATLVVEVADVDENLHAPEFAERPALAARVREDAPPGTLVLTAAAADADPPGRDSRLAYYLLAGSGLAHFSVDDAGAVRTQTPLDRETTPHYWLTLCAQDHALAPRHSCVQLFVEVEDVNDVAPWPERAEYAAAVPEHCAAGTLVARVRAADGDAAPAPARLRYSIAAGNPDGLFAVDEATGEVRTTGRALDREAQATHALEVAVSDGALTGSARVRVQLLDLNDHAPAFTQRFYDVRAPAPPADDQDDEAASGEALENSSEAEAEAEAEADEDEERGAWDEWDGAESVGAYVTTVAAFDSDAGENGTVRYSARARGAARGLLRVHARSGRVYAAPRLPPAPRRALELAVRACDAGRPPRCAVARVRVRVVPPGAGAPPALRAPPPLQVAELDAPGFLLTLLQAADPEGDALYYDIVGGDPDRHFAVGREDGSVVLAHRLLWERRAHYALNVSVSDGRGAAHALLHVAVVNDAHEAGVAFSRDEYAAEVSEGARPGAELLRLRATAGEGARLLFGLQAARAPRDLALFRLDELTGSLALARPLDREAAAVHELTVWARDQAPRAAVAFARVTVRVLDEDEHAPEWGRRLCTARLPRGAGAGALVAPLRAADRDAGEAARVLYSLAGDAGGQFSVDELGDVRLARALPPAGPREYALLVRAANPPPSARAAALPLQVLVVEPEDAPPRFADAALALEVAEDAAPGTVLAALEARSESALRYELLGARGAFRLDPAFGVLSVAAPLDYETEDSYNLTVVATNMGGGSARARVAVHVLDRNEFPPRLLQRAYRGRVSEAAPAGALVADAAAPPGTPLVLATADGDSPANRQRAFEVLEPEAAALFRVDAVTGALRLAAPLDRERAARHSFTVRVLDAGHPRLPAHSSAAVTVDVLDENDCAPAFSQPAYAAELLLPTAPGVLVLALAAADADDPAGRPPLAFDLVEGDARAFALSAAGELRVADAALAPGAHRLRVRVSDGAHAATARVEVTAHAPEPAGLAFQQTDYYAAVVENSTRAGVLCVVGVLGAALGEHVTFRILNPTPGFAVGATSGAVRSTGLALDRETRAAYALLLEARGGERVAHARLHVAVTDVNDNCPQFVGRPYVAAVPAGAGPGAAVLQVRAVDADAGDNGEVRYEMKRGHGELFRVDRRTGHISLKQTLDAHQQLYELTVAAFDGGAPACGAEAGVAVRVWGGGAAPAWPAAHARLEAREDVAPGAPLGSLQARSPLARPLIYTLLAGARDLFEIHFDSAPGRGGACTLVARAALDYETAREHALTVRATDGVTGAFADLFVTLAVLDANDCAPDFGRDEFRATVSEAAAVGDVLLTATATDADDGAAGEVAYSLAAWGGADEPPFAVDARTGEVRVAAPLDAERRAEHHLLLTARDAGRPPLLTTAHLFVSVEDVNDCAPRMERAVVAALVSEEAARGVALARVAAWDEDARDAPRLRYELQAPAGERRALAVDARTGVLTLLDARWAAGAAPRALNVSASDGAHAAFARVKLSLAPANRHAPRFTQPVYEARVDENRPPPQPLATVAALDADAGEYGAVTYSIPSARLRELFAVDARSGAVSARAALDRERRAEWLVPVTASDGGARLAHAAVRVRVGDVNDHAPQFPLREYRAAVRADRAPLLPFLALAARDADAGEHARLRYSLYGAPGGDAALLAVDALTGALSLARDASALAGRTLQAWVRATDGGGLAGEAGVAVRLLAAGERAPRLEPPPPALFLPEDAPPGTVVCELRAAGGGPLPALRLAPAAEPQEQFALDAAGRLLLAAPLDRERAPDHTVGVVAGEGALASMVTTRLHVLDVNEHAPSFHSQPYAVTLAENTPPHASVVQLMADDPDAGSNGEVRFALLDADAPFAVDAHSGWVTTTAPLDRETRAEYRLALEARDAGGGRSTRGALVVRLADYNDCPPRFAADTTAVSVREDAPAGTVLARLAVADADAAGAPLAFFVAAGDPRARFAVRASGELHVARALDREREPAYSLSVAATDGKFTAYTAVHVAVLDVNDNPPYCVRHRYRARVREDAPRGERVLALLVRDADEPANARLRFFLTGEHADHFVVHKETGVVSVAAALDRERVPAYRLRAHAQDRERAAWACSSELELELDDVNDNAPRFSAPLYSVTLPEDAEPGTLVAKVHATDDDLGENRSVRYSFVEEAPAFALDADSGIVTLRGALDRETQAEHRLLLRAADAGRPARSATATVRLTVADVNDNPPEFELRLYAVAVPELAAPGAELLRVRAVSRDAGANAAVTYALVGGDERDDFALHPASGVLRVARPLDHERRREYLLTVQALDGGAPPLSDHATVNVTVLDANDNAPAFARPAYAARVREDAAVGARVVQVVADDADDGANGRVTYSIARGDPEGRFAIDADTGHVSLAAPLDRERAAAYALEVRARDRGVPALESAAPLAVEVLDANDNPPLFERANYSAVVQEDRPLGHVVLRLAVSDADAPPNAAPFTFDFQSGNEMGAFRLEADGSLRSAARFNHRVRERYALQLRVFDNGTPPLYSDAWVHVRVVEESQYPPVATPLEVLVNSYRDEFPGGELGRVFASDRDAYDRLAFALAPADGADADAGGLFAVDAADGTLRAAPRLDAGEYRLNVTVSDGKFSGWAPVRVTVRLVSDEELAQAVVVRFRQVSAADFVLSHRKGFVRAVREAADCEPRDVLLLSVQPTARAQLDVALAVRAPGGLLPADALRRRLHAQLERLEELTRLVVEELLRAACGGCAHGACVERVELRADRSRAVATDVFSLVAPPHALRGECACAPGYAGERCELAAPAGAGEAAVLRLAGDGYLAYRLERGAVEGARLLDDELLLALRFRTRAPRGTLLHAAGRVDRAVLELVDGHVQFRLELGAGEALLRAGGAVADGEWHSVRLERRGAAARLVVDRRAAQAEAPPPAAVLDARADRVLLGAALERHAHALAPEQVTLGFAGCLADVTLGGVRLPLDEGGASADGRATLLRRVRASVGADCAPLPAPDACAAQPCRHGGTCRALGADAFECACHARFRGRRCELDTDPCASQPCLHGGRCAAAAGAFRCACGAGLAGERCERGRWCAPGVCAHGGACEEGDWGPSCRCRGYFGPRCEYDVDECAGEPCLNGATCVNEPGSFRCLCPPGRTGMNCGNPLHSDAVVAGGAAGGRALRELWAWALEARWPLAAAAGALLLLLLLALLPAALRRRRAPSAPASEKPPPRAKLSNLEAVRRGRPASCAAPPLNNADTLRSYGSAGDELEGLPPDYLRNLNVRAEPKPWSEQMHLHTFADRKIYNDLKGAGLRARPPAPPGEPHLLGGYHWDCSDWCGGGGALPGISEVAGSERPDSSSPPSPRSPRRTSDSASDERDERDARAYTDASSGLLTGDDAPADALRARTLRSADAHSLLTLLEERHSLLAGSGSDLSARLCEIEDSEAEEEAPAPPPRAAV</sequence>
<evidence type="ECO:0000259" key="15">
    <source>
        <dbReference type="PROSITE" id="PS50268"/>
    </source>
</evidence>
<keyword evidence="3" id="KW-0677">Repeat</keyword>
<dbReference type="GeneID" id="112052112"/>
<feature type="domain" description="EGF-like" evidence="14">
    <location>
        <begin position="4100"/>
        <end position="4135"/>
    </location>
</feature>
<dbReference type="PROSITE" id="PS00022">
    <property type="entry name" value="EGF_1"/>
    <property type="match status" value="3"/>
</dbReference>
<dbReference type="CDD" id="cd00110">
    <property type="entry name" value="LamG"/>
    <property type="match status" value="1"/>
</dbReference>
<name>A0ABM3LGM2_BICAN</name>
<keyword evidence="5 11" id="KW-1133">Transmembrane helix</keyword>
<evidence type="ECO:0000256" key="5">
    <source>
        <dbReference type="ARBA" id="ARBA00022989"/>
    </source>
</evidence>
<feature type="domain" description="Cadherin" evidence="15">
    <location>
        <begin position="2847"/>
        <end position="2948"/>
    </location>
</feature>
<feature type="domain" description="Cadherin" evidence="15">
    <location>
        <begin position="724"/>
        <end position="828"/>
    </location>
</feature>
<evidence type="ECO:0000256" key="3">
    <source>
        <dbReference type="ARBA" id="ARBA00022737"/>
    </source>
</evidence>
<keyword evidence="16" id="KW-1185">Reference proteome</keyword>
<dbReference type="Pfam" id="PF00008">
    <property type="entry name" value="EGF"/>
    <property type="match status" value="3"/>
</dbReference>
<feature type="domain" description="Cadherin" evidence="15">
    <location>
        <begin position="1044"/>
        <end position="1148"/>
    </location>
</feature>
<evidence type="ECO:0000256" key="9">
    <source>
        <dbReference type="PROSITE-ProRule" id="PRU00076"/>
    </source>
</evidence>
<dbReference type="Pfam" id="PF02210">
    <property type="entry name" value="Laminin_G_2"/>
    <property type="match status" value="1"/>
</dbReference>
<feature type="domain" description="Cadherin" evidence="15">
    <location>
        <begin position="2224"/>
        <end position="2330"/>
    </location>
</feature>
<feature type="domain" description="Cadherin" evidence="15">
    <location>
        <begin position="367"/>
        <end position="472"/>
    </location>
</feature>
<dbReference type="InterPro" id="IPR002126">
    <property type="entry name" value="Cadherin-like_dom"/>
</dbReference>
<reference evidence="17" key="1">
    <citation type="submission" date="2025-08" db="UniProtKB">
        <authorList>
            <consortium name="RefSeq"/>
        </authorList>
    </citation>
    <scope>IDENTIFICATION</scope>
</reference>
<feature type="domain" description="Cadherin" evidence="15">
    <location>
        <begin position="930"/>
        <end position="1042"/>
    </location>
</feature>
<feature type="domain" description="Cadherin" evidence="15">
    <location>
        <begin position="149"/>
        <end position="257"/>
    </location>
</feature>
<feature type="domain" description="Cadherin" evidence="15">
    <location>
        <begin position="1613"/>
        <end position="1710"/>
    </location>
</feature>
<dbReference type="InterPro" id="IPR015919">
    <property type="entry name" value="Cadherin-like_sf"/>
</dbReference>
<organism evidence="16 17">
    <name type="scientific">Bicyclus anynana</name>
    <name type="common">Squinting bush brown butterfly</name>
    <dbReference type="NCBI Taxonomy" id="110368"/>
    <lineage>
        <taxon>Eukaryota</taxon>
        <taxon>Metazoa</taxon>
        <taxon>Ecdysozoa</taxon>
        <taxon>Arthropoda</taxon>
        <taxon>Hexapoda</taxon>
        <taxon>Insecta</taxon>
        <taxon>Pterygota</taxon>
        <taxon>Neoptera</taxon>
        <taxon>Endopterygota</taxon>
        <taxon>Lepidoptera</taxon>
        <taxon>Glossata</taxon>
        <taxon>Ditrysia</taxon>
        <taxon>Papilionoidea</taxon>
        <taxon>Nymphalidae</taxon>
        <taxon>Satyrinae</taxon>
        <taxon>Satyrini</taxon>
        <taxon>Mycalesina</taxon>
        <taxon>Bicyclus</taxon>
    </lineage>
</organism>
<feature type="compositionally biased region" description="Basic and acidic residues" evidence="10">
    <location>
        <begin position="4380"/>
        <end position="4396"/>
    </location>
</feature>
<feature type="domain" description="Cadherin" evidence="15">
    <location>
        <begin position="594"/>
        <end position="669"/>
    </location>
</feature>
<feature type="domain" description="Cadherin" evidence="15">
    <location>
        <begin position="3361"/>
        <end position="3465"/>
    </location>
</feature>
<feature type="domain" description="Cadherin" evidence="15">
    <location>
        <begin position="2644"/>
        <end position="2748"/>
    </location>
</feature>
<dbReference type="PROSITE" id="PS00232">
    <property type="entry name" value="CADHERIN_1"/>
    <property type="match status" value="11"/>
</dbReference>
<feature type="domain" description="Cadherin" evidence="15">
    <location>
        <begin position="2749"/>
        <end position="2846"/>
    </location>
</feature>
<feature type="signal peptide" evidence="12">
    <location>
        <begin position="1"/>
        <end position="18"/>
    </location>
</feature>
<accession>A0ABM3LGM2</accession>
<feature type="domain" description="EGF-like" evidence="14">
    <location>
        <begin position="4137"/>
        <end position="4173"/>
    </location>
</feature>
<feature type="disulfide bond" evidence="9">
    <location>
        <begin position="4163"/>
        <end position="4172"/>
    </location>
</feature>
<feature type="domain" description="Cadherin" evidence="15">
    <location>
        <begin position="1403"/>
        <end position="1502"/>
    </location>
</feature>
<dbReference type="PROSITE" id="PS00010">
    <property type="entry name" value="ASX_HYDROXYL"/>
    <property type="match status" value="1"/>
</dbReference>
<feature type="domain" description="Cadherin" evidence="15">
    <location>
        <begin position="2541"/>
        <end position="2643"/>
    </location>
</feature>
<feature type="domain" description="Cadherin" evidence="15">
    <location>
        <begin position="3153"/>
        <end position="3255"/>
    </location>
</feature>
<dbReference type="SUPFAM" id="SSF49313">
    <property type="entry name" value="Cadherin-like"/>
    <property type="match status" value="33"/>
</dbReference>
<feature type="domain" description="Cadherin" evidence="15">
    <location>
        <begin position="2331"/>
        <end position="2437"/>
    </location>
</feature>
<feature type="domain" description="Cadherin" evidence="15">
    <location>
        <begin position="29"/>
        <end position="148"/>
    </location>
</feature>
<feature type="domain" description="Cadherin" evidence="15">
    <location>
        <begin position="1149"/>
        <end position="1252"/>
    </location>
</feature>
<dbReference type="PROSITE" id="PS01187">
    <property type="entry name" value="EGF_CA"/>
    <property type="match status" value="1"/>
</dbReference>
<feature type="domain" description="Cadherin" evidence="15">
    <location>
        <begin position="1503"/>
        <end position="1607"/>
    </location>
</feature>
<dbReference type="CDD" id="cd00054">
    <property type="entry name" value="EGF_CA"/>
    <property type="match status" value="2"/>
</dbReference>
<keyword evidence="2 11" id="KW-0812">Transmembrane</keyword>
<feature type="domain" description="Cadherin" evidence="15">
    <location>
        <begin position="2438"/>
        <end position="2540"/>
    </location>
</feature>
<feature type="region of interest" description="Disordered" evidence="10">
    <location>
        <begin position="1261"/>
        <end position="1302"/>
    </location>
</feature>
<feature type="domain" description="Cadherin" evidence="15">
    <location>
        <begin position="2023"/>
        <end position="2121"/>
    </location>
</feature>
<keyword evidence="6 11" id="KW-0472">Membrane</keyword>
<feature type="domain" description="Cadherin" evidence="15">
    <location>
        <begin position="1711"/>
        <end position="1806"/>
    </location>
</feature>
<feature type="disulfide bond" evidence="9">
    <location>
        <begin position="4051"/>
        <end position="4060"/>
    </location>
</feature>
<proteinExistence type="predicted"/>
<dbReference type="PRINTS" id="PR00205">
    <property type="entry name" value="CADHERIN"/>
</dbReference>
<dbReference type="InterPro" id="IPR013320">
    <property type="entry name" value="ConA-like_dom_sf"/>
</dbReference>
<dbReference type="Pfam" id="PF00028">
    <property type="entry name" value="Cadherin"/>
    <property type="match status" value="23"/>
</dbReference>
<dbReference type="PANTHER" id="PTHR24026:SF126">
    <property type="entry name" value="PROTOCADHERIN FAT 4"/>
    <property type="match status" value="1"/>
</dbReference>
<comment type="subcellular location">
    <subcellularLocation>
        <location evidence="1">Membrane</location>
    </subcellularLocation>
</comment>